<evidence type="ECO:0000256" key="4">
    <source>
        <dbReference type="ARBA" id="ARBA00022679"/>
    </source>
</evidence>
<evidence type="ECO:0000313" key="9">
    <source>
        <dbReference type="Proteomes" id="UP000182062"/>
    </source>
</evidence>
<comment type="caution">
    <text evidence="8">The sequence shown here is derived from an EMBL/GenBank/DDBJ whole genome shotgun (WGS) entry which is preliminary data.</text>
</comment>
<feature type="domain" description="Aminotransferase class I/classII large" evidence="7">
    <location>
        <begin position="29"/>
        <end position="377"/>
    </location>
</feature>
<evidence type="ECO:0000256" key="2">
    <source>
        <dbReference type="ARBA" id="ARBA00007441"/>
    </source>
</evidence>
<evidence type="ECO:0000256" key="6">
    <source>
        <dbReference type="RuleBase" id="RU000481"/>
    </source>
</evidence>
<dbReference type="PANTHER" id="PTHR46383">
    <property type="entry name" value="ASPARTATE AMINOTRANSFERASE"/>
    <property type="match status" value="1"/>
</dbReference>
<dbReference type="InterPro" id="IPR004839">
    <property type="entry name" value="Aminotransferase_I/II_large"/>
</dbReference>
<reference evidence="8 9" key="1">
    <citation type="submission" date="2016-09" db="EMBL/GenBank/DDBJ databases">
        <title>Bacillus aquimaris SAMM genome sequence reveals colonization and biosurfactant production capacities.</title>
        <authorList>
            <person name="Waghmode S.R."/>
            <person name="Suryavanshi M.V."/>
        </authorList>
    </citation>
    <scope>NUCLEOTIDE SEQUENCE [LARGE SCALE GENOMIC DNA]</scope>
    <source>
        <strain evidence="8 9">SAMM</strain>
    </source>
</reference>
<protein>
    <recommendedName>
        <fullName evidence="6">Aminotransferase</fullName>
        <ecNumber evidence="6">2.6.1.-</ecNumber>
    </recommendedName>
</protein>
<organism evidence="8 9">
    <name type="scientific">Rossellomorea aquimaris</name>
    <dbReference type="NCBI Taxonomy" id="189382"/>
    <lineage>
        <taxon>Bacteria</taxon>
        <taxon>Bacillati</taxon>
        <taxon>Bacillota</taxon>
        <taxon>Bacilli</taxon>
        <taxon>Bacillales</taxon>
        <taxon>Bacillaceae</taxon>
        <taxon>Rossellomorea</taxon>
    </lineage>
</organism>
<dbReference type="Gene3D" id="3.40.640.10">
    <property type="entry name" value="Type I PLP-dependent aspartate aminotransferase-like (Major domain)"/>
    <property type="match status" value="1"/>
</dbReference>
<dbReference type="RefSeq" id="WP_071619905.1">
    <property type="nucleotide sequence ID" value="NZ_MINN01000117.1"/>
</dbReference>
<evidence type="ECO:0000256" key="1">
    <source>
        <dbReference type="ARBA" id="ARBA00001933"/>
    </source>
</evidence>
<dbReference type="GO" id="GO:0006520">
    <property type="term" value="P:amino acid metabolic process"/>
    <property type="evidence" value="ECO:0007669"/>
    <property type="project" value="InterPro"/>
</dbReference>
<dbReference type="SUPFAM" id="SSF53383">
    <property type="entry name" value="PLP-dependent transferases"/>
    <property type="match status" value="1"/>
</dbReference>
<name>A0A1J6WVB0_9BACI</name>
<dbReference type="Pfam" id="PF00155">
    <property type="entry name" value="Aminotran_1_2"/>
    <property type="match status" value="1"/>
</dbReference>
<evidence type="ECO:0000259" key="7">
    <source>
        <dbReference type="Pfam" id="PF00155"/>
    </source>
</evidence>
<dbReference type="PROSITE" id="PS00105">
    <property type="entry name" value="AA_TRANSFER_CLASS_1"/>
    <property type="match status" value="1"/>
</dbReference>
<dbReference type="InterPro" id="IPR015424">
    <property type="entry name" value="PyrdxlP-dep_Trfase"/>
</dbReference>
<evidence type="ECO:0000256" key="5">
    <source>
        <dbReference type="ARBA" id="ARBA00022898"/>
    </source>
</evidence>
<dbReference type="InterPro" id="IPR004838">
    <property type="entry name" value="NHTrfase_class1_PyrdxlP-BS"/>
</dbReference>
<dbReference type="GO" id="GO:0030170">
    <property type="term" value="F:pyridoxal phosphate binding"/>
    <property type="evidence" value="ECO:0007669"/>
    <property type="project" value="InterPro"/>
</dbReference>
<dbReference type="InterPro" id="IPR050596">
    <property type="entry name" value="AspAT/PAT-like"/>
</dbReference>
<evidence type="ECO:0000313" key="8">
    <source>
        <dbReference type="EMBL" id="OIU69801.1"/>
    </source>
</evidence>
<dbReference type="InterPro" id="IPR015421">
    <property type="entry name" value="PyrdxlP-dep_Trfase_major"/>
</dbReference>
<dbReference type="Gene3D" id="3.90.1150.10">
    <property type="entry name" value="Aspartate Aminotransferase, domain 1"/>
    <property type="match status" value="1"/>
</dbReference>
<sequence>MSLSINTAAQGLVIPGIRQFSNQLVHYPDAINLTIGQPDFPTPEAVKEAGISAIASNQTIYSHNAGLLELRMAIRNFFAEAYELDYEAETEIIVTTGASEALDSVFRTILEKGDEVILPAPLYSGYEPIITMCGAKAVYLDTSLTEFKPSPEKLEALITGKTKAILFNYPSNPTGVSLDKGEMDELAALIGKYDVYIVSDEIYSENTLEGGHHTFASYAQLKERLFLIHGLSKSHSMTGWRIGYVLGPAPIMEHVLKVHLYNGVCASVPGQYAAIEALNNNRHVPAQMNIAYRERRDYVYRRLTLMGFDVVMPTGAFYIFPSIKQFGMPSLEFANRLLKEARVAVVPGSSFTEFGEGYIRISFAYSMELLKEAMNRLESWLNISFLQDKEVLS</sequence>
<keyword evidence="4 6" id="KW-0808">Transferase</keyword>
<dbReference type="Proteomes" id="UP000182062">
    <property type="component" value="Unassembled WGS sequence"/>
</dbReference>
<gene>
    <name evidence="8" type="ORF">BHE18_02515</name>
</gene>
<evidence type="ECO:0000256" key="3">
    <source>
        <dbReference type="ARBA" id="ARBA00022576"/>
    </source>
</evidence>
<dbReference type="FunFam" id="3.40.640.10:FF:000033">
    <property type="entry name" value="Aspartate aminotransferase"/>
    <property type="match status" value="1"/>
</dbReference>
<keyword evidence="9" id="KW-1185">Reference proteome</keyword>
<accession>A0A1J6WVB0</accession>
<proteinExistence type="inferred from homology"/>
<dbReference type="CDD" id="cd00609">
    <property type="entry name" value="AAT_like"/>
    <property type="match status" value="1"/>
</dbReference>
<dbReference type="InterPro" id="IPR015422">
    <property type="entry name" value="PyrdxlP-dep_Trfase_small"/>
</dbReference>
<dbReference type="EMBL" id="MINN01000117">
    <property type="protein sequence ID" value="OIU69801.1"/>
    <property type="molecule type" value="Genomic_DNA"/>
</dbReference>
<comment type="similarity">
    <text evidence="2 6">Belongs to the class-I pyridoxal-phosphate-dependent aminotransferase family.</text>
</comment>
<dbReference type="PANTHER" id="PTHR46383:SF4">
    <property type="entry name" value="AMINOTRANSFERASE"/>
    <property type="match status" value="1"/>
</dbReference>
<dbReference type="GO" id="GO:0008483">
    <property type="term" value="F:transaminase activity"/>
    <property type="evidence" value="ECO:0007669"/>
    <property type="project" value="UniProtKB-KW"/>
</dbReference>
<dbReference type="OrthoDB" id="9802328at2"/>
<dbReference type="EC" id="2.6.1.-" evidence="6"/>
<dbReference type="PRINTS" id="PR00753">
    <property type="entry name" value="ACCSYNTHASE"/>
</dbReference>
<dbReference type="AlphaFoldDB" id="A0A1J6WVB0"/>
<keyword evidence="3 6" id="KW-0032">Aminotransferase</keyword>
<comment type="cofactor">
    <cofactor evidence="1 6">
        <name>pyridoxal 5'-phosphate</name>
        <dbReference type="ChEBI" id="CHEBI:597326"/>
    </cofactor>
</comment>
<keyword evidence="5" id="KW-0663">Pyridoxal phosphate</keyword>